<comment type="caution">
    <text evidence="1">The sequence shown here is derived from an EMBL/GenBank/DDBJ whole genome shotgun (WGS) entry which is preliminary data.</text>
</comment>
<proteinExistence type="predicted"/>
<evidence type="ECO:0000313" key="1">
    <source>
        <dbReference type="EMBL" id="MBU5337502.1"/>
    </source>
</evidence>
<gene>
    <name evidence="1" type="ORF">KQI20_13795</name>
</gene>
<accession>A0ABS6E212</accession>
<reference evidence="1 2" key="1">
    <citation type="submission" date="2021-06" db="EMBL/GenBank/DDBJ databases">
        <authorList>
            <person name="Sun Q."/>
            <person name="Li D."/>
        </authorList>
    </citation>
    <scope>NUCLEOTIDE SEQUENCE [LARGE SCALE GENOMIC DNA]</scope>
    <source>
        <strain evidence="1 2">N19</strain>
    </source>
</reference>
<sequence length="63" mass="7394">MTKQEIKAEIEIINNRLNKADEYFKNLDLIEVDNTKEWKVVLSLIKRAAYLQGLLNEMEVQNA</sequence>
<name>A0ABS6E212_9FIRM</name>
<dbReference type="RefSeq" id="WP_216572232.1">
    <property type="nucleotide sequence ID" value="NZ_JAHLOQ010000066.1"/>
</dbReference>
<dbReference type="EMBL" id="JAHLOQ010000066">
    <property type="protein sequence ID" value="MBU5337502.1"/>
    <property type="molecule type" value="Genomic_DNA"/>
</dbReference>
<keyword evidence="2" id="KW-1185">Reference proteome</keyword>
<dbReference type="Proteomes" id="UP001196301">
    <property type="component" value="Unassembled WGS sequence"/>
</dbReference>
<evidence type="ECO:0000313" key="2">
    <source>
        <dbReference type="Proteomes" id="UP001196301"/>
    </source>
</evidence>
<protein>
    <submittedName>
        <fullName evidence="1">Uncharacterized protein</fullName>
    </submittedName>
</protein>
<organism evidence="1 2">
    <name type="scientific">Intestinibacter bartlettii</name>
    <dbReference type="NCBI Taxonomy" id="261299"/>
    <lineage>
        <taxon>Bacteria</taxon>
        <taxon>Bacillati</taxon>
        <taxon>Bacillota</taxon>
        <taxon>Clostridia</taxon>
        <taxon>Peptostreptococcales</taxon>
        <taxon>Peptostreptococcaceae</taxon>
        <taxon>Intestinibacter</taxon>
    </lineage>
</organism>